<evidence type="ECO:0000256" key="2">
    <source>
        <dbReference type="PROSITE-ProRule" id="PRU00335"/>
    </source>
</evidence>
<dbReference type="SUPFAM" id="SSF48498">
    <property type="entry name" value="Tetracyclin repressor-like, C-terminal domain"/>
    <property type="match status" value="1"/>
</dbReference>
<evidence type="ECO:0000313" key="5">
    <source>
        <dbReference type="Proteomes" id="UP000182977"/>
    </source>
</evidence>
<dbReference type="InterPro" id="IPR009057">
    <property type="entry name" value="Homeodomain-like_sf"/>
</dbReference>
<reference evidence="5" key="1">
    <citation type="submission" date="2016-10" db="EMBL/GenBank/DDBJ databases">
        <authorList>
            <person name="Varghese N."/>
            <person name="Submissions S."/>
        </authorList>
    </citation>
    <scope>NUCLEOTIDE SEQUENCE [LARGE SCALE GENOMIC DNA]</scope>
    <source>
        <strain evidence="5">DSM 45079</strain>
    </source>
</reference>
<dbReference type="GO" id="GO:0003700">
    <property type="term" value="F:DNA-binding transcription factor activity"/>
    <property type="evidence" value="ECO:0007669"/>
    <property type="project" value="TreeGrafter"/>
</dbReference>
<dbReference type="PROSITE" id="PS50977">
    <property type="entry name" value="HTH_TETR_2"/>
    <property type="match status" value="1"/>
</dbReference>
<name>A0A1H2L7N8_9ACTN</name>
<dbReference type="InterPro" id="IPR036271">
    <property type="entry name" value="Tet_transcr_reg_TetR-rel_C_sf"/>
</dbReference>
<proteinExistence type="predicted"/>
<dbReference type="SUPFAM" id="SSF46689">
    <property type="entry name" value="Homeodomain-like"/>
    <property type="match status" value="1"/>
</dbReference>
<feature type="DNA-binding region" description="H-T-H motif" evidence="2">
    <location>
        <begin position="35"/>
        <end position="54"/>
    </location>
</feature>
<feature type="domain" description="HTH tetR-type" evidence="3">
    <location>
        <begin position="12"/>
        <end position="72"/>
    </location>
</feature>
<organism evidence="4 5">
    <name type="scientific">Jiangella alkaliphila</name>
    <dbReference type="NCBI Taxonomy" id="419479"/>
    <lineage>
        <taxon>Bacteria</taxon>
        <taxon>Bacillati</taxon>
        <taxon>Actinomycetota</taxon>
        <taxon>Actinomycetes</taxon>
        <taxon>Jiangellales</taxon>
        <taxon>Jiangellaceae</taxon>
        <taxon>Jiangella</taxon>
    </lineage>
</organism>
<sequence length="194" mass="21994">MVLGQHAAASTPNARERVLDTAYTLFSRRGVRGVAVDEVIARARVAKATFYRHFRSKSDLVLAVLERREQEWTTGYVEAESERRGSNAEERLLAIFDVFGEWFARDDFEGCTFIRVLLQVDAENVVGQASVQYLENIRAMIRRRAVEAGLRDPDDFARSWHILMKGAILAAAEGEPEAARHAHDMARTLIDNFR</sequence>
<dbReference type="AlphaFoldDB" id="A0A1H2L7N8"/>
<evidence type="ECO:0000313" key="4">
    <source>
        <dbReference type="EMBL" id="SDU76949.1"/>
    </source>
</evidence>
<accession>A0A1H2L7N8</accession>
<dbReference type="PRINTS" id="PR00455">
    <property type="entry name" value="HTHTETR"/>
</dbReference>
<dbReference type="InterPro" id="IPR001647">
    <property type="entry name" value="HTH_TetR"/>
</dbReference>
<protein>
    <submittedName>
        <fullName evidence="4">DNA-binding transcriptional regulator, AcrR family</fullName>
    </submittedName>
</protein>
<dbReference type="PANTHER" id="PTHR30055:SF200">
    <property type="entry name" value="HTH-TYPE TRANSCRIPTIONAL REPRESSOR BDCR"/>
    <property type="match status" value="1"/>
</dbReference>
<dbReference type="Proteomes" id="UP000182977">
    <property type="component" value="Chromosome I"/>
</dbReference>
<dbReference type="Gene3D" id="1.10.357.10">
    <property type="entry name" value="Tetracycline Repressor, domain 2"/>
    <property type="match status" value="1"/>
</dbReference>
<dbReference type="GO" id="GO:0000976">
    <property type="term" value="F:transcription cis-regulatory region binding"/>
    <property type="evidence" value="ECO:0007669"/>
    <property type="project" value="TreeGrafter"/>
</dbReference>
<dbReference type="PANTHER" id="PTHR30055">
    <property type="entry name" value="HTH-TYPE TRANSCRIPTIONAL REGULATOR RUTR"/>
    <property type="match status" value="1"/>
</dbReference>
<evidence type="ECO:0000259" key="3">
    <source>
        <dbReference type="PROSITE" id="PS50977"/>
    </source>
</evidence>
<gene>
    <name evidence="4" type="ORF">SAMN04488563_5368</name>
</gene>
<keyword evidence="5" id="KW-1185">Reference proteome</keyword>
<dbReference type="EMBL" id="LT629791">
    <property type="protein sequence ID" value="SDU76949.1"/>
    <property type="molecule type" value="Genomic_DNA"/>
</dbReference>
<dbReference type="STRING" id="419479.SAMN04488563_5368"/>
<keyword evidence="1 2" id="KW-0238">DNA-binding</keyword>
<dbReference type="InterPro" id="IPR050109">
    <property type="entry name" value="HTH-type_TetR-like_transc_reg"/>
</dbReference>
<evidence type="ECO:0000256" key="1">
    <source>
        <dbReference type="ARBA" id="ARBA00023125"/>
    </source>
</evidence>
<dbReference type="Pfam" id="PF00440">
    <property type="entry name" value="TetR_N"/>
    <property type="match status" value="1"/>
</dbReference>
<dbReference type="RefSeq" id="WP_407717053.1">
    <property type="nucleotide sequence ID" value="NZ_LBMC01000052.1"/>
</dbReference>